<evidence type="ECO:0000256" key="9">
    <source>
        <dbReference type="ARBA" id="ARBA00023136"/>
    </source>
</evidence>
<feature type="transmembrane region" description="Helical" evidence="10">
    <location>
        <begin position="83"/>
        <end position="107"/>
    </location>
</feature>
<dbReference type="InterPro" id="IPR000515">
    <property type="entry name" value="MetI-like"/>
</dbReference>
<feature type="transmembrane region" description="Helical" evidence="10">
    <location>
        <begin position="136"/>
        <end position="158"/>
    </location>
</feature>
<keyword evidence="6 11" id="KW-0500">Molybdenum</keyword>
<keyword evidence="14" id="KW-1185">Reference proteome</keyword>
<keyword evidence="9 10" id="KW-0472">Membrane</keyword>
<protein>
    <recommendedName>
        <fullName evidence="11">Molybdenum transport system permease</fullName>
    </recommendedName>
</protein>
<feature type="transmembrane region" description="Helical" evidence="10">
    <location>
        <begin position="49"/>
        <end position="71"/>
    </location>
</feature>
<name>A0ABS3F868_9PROT</name>
<keyword evidence="7 10" id="KW-0812">Transmembrane</keyword>
<dbReference type="EMBL" id="JAFLNC010000004">
    <property type="protein sequence ID" value="MBO0334553.1"/>
    <property type="molecule type" value="Genomic_DNA"/>
</dbReference>
<feature type="transmembrane region" description="Helical" evidence="10">
    <location>
        <begin position="17"/>
        <end position="37"/>
    </location>
</feature>
<comment type="function">
    <text evidence="1 11">Part of the binding-protein-dependent transport system for molybdenum; probably responsible for the translocation of the substrate across the membrane.</text>
</comment>
<dbReference type="CDD" id="cd06261">
    <property type="entry name" value="TM_PBP2"/>
    <property type="match status" value="1"/>
</dbReference>
<dbReference type="PANTHER" id="PTHR30183">
    <property type="entry name" value="MOLYBDENUM TRANSPORT SYSTEM PERMEASE PROTEIN MODB"/>
    <property type="match status" value="1"/>
</dbReference>
<sequence>MSMSPAELDVILLSLKVALWCVGISLLPALFIAWLLARREFYGKTALNVLVHLPIVLPPVVVGYFLLVLLGNRGVIGAWLLDHFGISLIFNWKGVVAATAVMAFPFITRAIRQAIEAVDQNLEVAALTLGRSPAMVFLTITLPLIIPGILAGITLGFARALGEFGATITFVANIPGETQTLPLAIYTLLQTPDAETAVWRLVIISVVLAFAAIALSEWLTRRSNRRLGGSV</sequence>
<dbReference type="Gene3D" id="1.10.3720.10">
    <property type="entry name" value="MetI-like"/>
    <property type="match status" value="1"/>
</dbReference>
<comment type="subcellular location">
    <subcellularLocation>
        <location evidence="11">Cell inner membrane</location>
        <topology evidence="11">Multi-pass membrane protein</topology>
    </subcellularLocation>
    <subcellularLocation>
        <location evidence="2 10">Cell membrane</location>
        <topology evidence="2 10">Multi-pass membrane protein</topology>
    </subcellularLocation>
</comment>
<evidence type="ECO:0000256" key="1">
    <source>
        <dbReference type="ARBA" id="ARBA00002949"/>
    </source>
</evidence>
<evidence type="ECO:0000256" key="8">
    <source>
        <dbReference type="ARBA" id="ARBA00022989"/>
    </source>
</evidence>
<evidence type="ECO:0000256" key="2">
    <source>
        <dbReference type="ARBA" id="ARBA00004651"/>
    </source>
</evidence>
<comment type="similarity">
    <text evidence="3 11">Belongs to the binding-protein-dependent transport system permease family. CysTW subfamily.</text>
</comment>
<dbReference type="NCBIfam" id="NF006939">
    <property type="entry name" value="PRK09421.1"/>
    <property type="match status" value="1"/>
</dbReference>
<proteinExistence type="inferred from homology"/>
<reference evidence="13 14" key="1">
    <citation type="submission" date="2021-03" db="EMBL/GenBank/DDBJ databases">
        <title>Sneathiella sp. CAU 1612 isolated from Kang Won-do.</title>
        <authorList>
            <person name="Kim W."/>
        </authorList>
    </citation>
    <scope>NUCLEOTIDE SEQUENCE [LARGE SCALE GENOMIC DNA]</scope>
    <source>
        <strain evidence="13 14">CAU 1612</strain>
    </source>
</reference>
<dbReference type="InterPro" id="IPR011867">
    <property type="entry name" value="ModB_ABC"/>
</dbReference>
<keyword evidence="11" id="KW-0997">Cell inner membrane</keyword>
<accession>A0ABS3F868</accession>
<dbReference type="SUPFAM" id="SSF161098">
    <property type="entry name" value="MetI-like"/>
    <property type="match status" value="1"/>
</dbReference>
<keyword evidence="8 10" id="KW-1133">Transmembrane helix</keyword>
<evidence type="ECO:0000256" key="4">
    <source>
        <dbReference type="ARBA" id="ARBA00022448"/>
    </source>
</evidence>
<dbReference type="Pfam" id="PF00528">
    <property type="entry name" value="BPD_transp_1"/>
    <property type="match status" value="1"/>
</dbReference>
<dbReference type="PANTHER" id="PTHR30183:SF3">
    <property type="entry name" value="MOLYBDENUM TRANSPORT SYSTEM PERMEASE PROTEIN MODB"/>
    <property type="match status" value="1"/>
</dbReference>
<dbReference type="InterPro" id="IPR035906">
    <property type="entry name" value="MetI-like_sf"/>
</dbReference>
<dbReference type="Proteomes" id="UP000664761">
    <property type="component" value="Unassembled WGS sequence"/>
</dbReference>
<evidence type="ECO:0000256" key="7">
    <source>
        <dbReference type="ARBA" id="ARBA00022692"/>
    </source>
</evidence>
<evidence type="ECO:0000313" key="13">
    <source>
        <dbReference type="EMBL" id="MBO0334553.1"/>
    </source>
</evidence>
<gene>
    <name evidence="13" type="primary">modB</name>
    <name evidence="13" type="ORF">J0X12_13070</name>
</gene>
<dbReference type="NCBIfam" id="TIGR02141">
    <property type="entry name" value="modB_ABC"/>
    <property type="match status" value="1"/>
</dbReference>
<organism evidence="13 14">
    <name type="scientific">Sneathiella sedimenti</name>
    <dbReference type="NCBI Taxonomy" id="2816034"/>
    <lineage>
        <taxon>Bacteria</taxon>
        <taxon>Pseudomonadati</taxon>
        <taxon>Pseudomonadota</taxon>
        <taxon>Alphaproteobacteria</taxon>
        <taxon>Sneathiellales</taxon>
        <taxon>Sneathiellaceae</taxon>
        <taxon>Sneathiella</taxon>
    </lineage>
</organism>
<feature type="domain" description="ABC transmembrane type-1" evidence="12">
    <location>
        <begin position="11"/>
        <end position="214"/>
    </location>
</feature>
<evidence type="ECO:0000256" key="11">
    <source>
        <dbReference type="RuleBase" id="RU365097"/>
    </source>
</evidence>
<feature type="transmembrane region" description="Helical" evidence="10">
    <location>
        <begin position="197"/>
        <end position="216"/>
    </location>
</feature>
<evidence type="ECO:0000256" key="3">
    <source>
        <dbReference type="ARBA" id="ARBA00007069"/>
    </source>
</evidence>
<comment type="caution">
    <text evidence="13">The sequence shown here is derived from an EMBL/GenBank/DDBJ whole genome shotgun (WGS) entry which is preliminary data.</text>
</comment>
<evidence type="ECO:0000256" key="10">
    <source>
        <dbReference type="RuleBase" id="RU363032"/>
    </source>
</evidence>
<evidence type="ECO:0000259" key="12">
    <source>
        <dbReference type="PROSITE" id="PS50928"/>
    </source>
</evidence>
<evidence type="ECO:0000313" key="14">
    <source>
        <dbReference type="Proteomes" id="UP000664761"/>
    </source>
</evidence>
<evidence type="ECO:0000256" key="6">
    <source>
        <dbReference type="ARBA" id="ARBA00022505"/>
    </source>
</evidence>
<keyword evidence="4 10" id="KW-0813">Transport</keyword>
<dbReference type="RefSeq" id="WP_207046489.1">
    <property type="nucleotide sequence ID" value="NZ_JAFLNC010000004.1"/>
</dbReference>
<keyword evidence="5" id="KW-1003">Cell membrane</keyword>
<dbReference type="PROSITE" id="PS50928">
    <property type="entry name" value="ABC_TM1"/>
    <property type="match status" value="1"/>
</dbReference>
<evidence type="ECO:0000256" key="5">
    <source>
        <dbReference type="ARBA" id="ARBA00022475"/>
    </source>
</evidence>